<reference evidence="1 2" key="1">
    <citation type="submission" date="2024-09" db="EMBL/GenBank/DDBJ databases">
        <authorList>
            <person name="Sun Q."/>
            <person name="Mori K."/>
        </authorList>
    </citation>
    <scope>NUCLEOTIDE SEQUENCE [LARGE SCALE GENOMIC DNA]</scope>
    <source>
        <strain evidence="1 2">CCM 7228</strain>
    </source>
</reference>
<dbReference type="RefSeq" id="WP_378937918.1">
    <property type="nucleotide sequence ID" value="NZ_JBHLVO010000029.1"/>
</dbReference>
<dbReference type="CDD" id="cd00093">
    <property type="entry name" value="HTH_XRE"/>
    <property type="match status" value="1"/>
</dbReference>
<dbReference type="InterPro" id="IPR010982">
    <property type="entry name" value="Lambda_DNA-bd_dom_sf"/>
</dbReference>
<dbReference type="SUPFAM" id="SSF47413">
    <property type="entry name" value="lambda repressor-like DNA-binding domains"/>
    <property type="match status" value="1"/>
</dbReference>
<name>A0ABV6GKE2_9BACI</name>
<evidence type="ECO:0000313" key="2">
    <source>
        <dbReference type="Proteomes" id="UP001589854"/>
    </source>
</evidence>
<proteinExistence type="predicted"/>
<dbReference type="Gene3D" id="1.10.260.40">
    <property type="entry name" value="lambda repressor-like DNA-binding domains"/>
    <property type="match status" value="1"/>
</dbReference>
<dbReference type="Proteomes" id="UP001589854">
    <property type="component" value="Unassembled WGS sequence"/>
</dbReference>
<gene>
    <name evidence="1" type="ORF">ACFFIX_22110</name>
</gene>
<evidence type="ECO:0000313" key="1">
    <source>
        <dbReference type="EMBL" id="MFC0274049.1"/>
    </source>
</evidence>
<comment type="caution">
    <text evidence="1">The sequence shown here is derived from an EMBL/GenBank/DDBJ whole genome shotgun (WGS) entry which is preliminary data.</text>
</comment>
<organism evidence="1 2">
    <name type="scientific">Metabacillus herbersteinensis</name>
    <dbReference type="NCBI Taxonomy" id="283816"/>
    <lineage>
        <taxon>Bacteria</taxon>
        <taxon>Bacillati</taxon>
        <taxon>Bacillota</taxon>
        <taxon>Bacilli</taxon>
        <taxon>Bacillales</taxon>
        <taxon>Bacillaceae</taxon>
        <taxon>Metabacillus</taxon>
    </lineage>
</organism>
<keyword evidence="2" id="KW-1185">Reference proteome</keyword>
<sequence>MLTKPCGEFGEFIRYNREKNFISEESIAMLLNTLISFIKRMERGEVHPTDTFITEILKILSIPFDELKAKIWCDPPNNLCS</sequence>
<dbReference type="EMBL" id="JBHLVO010000029">
    <property type="protein sequence ID" value="MFC0274049.1"/>
    <property type="molecule type" value="Genomic_DNA"/>
</dbReference>
<dbReference type="InterPro" id="IPR001387">
    <property type="entry name" value="Cro/C1-type_HTH"/>
</dbReference>
<accession>A0ABV6GKE2</accession>
<protein>
    <submittedName>
        <fullName evidence="1">Multiprotein-bridging factor 1 family protein</fullName>
    </submittedName>
</protein>